<dbReference type="EMBL" id="LT629749">
    <property type="protein sequence ID" value="SDS13833.1"/>
    <property type="molecule type" value="Genomic_DNA"/>
</dbReference>
<name>A0A1H1PRX3_9ACTN</name>
<accession>A0A1H1PRX3</accession>
<dbReference type="RefSeq" id="WP_091410992.1">
    <property type="nucleotide sequence ID" value="NZ_LT629749.1"/>
</dbReference>
<evidence type="ECO:0000256" key="1">
    <source>
        <dbReference type="SAM" id="Phobius"/>
    </source>
</evidence>
<keyword evidence="1" id="KW-0812">Transmembrane</keyword>
<dbReference type="InterPro" id="IPR022062">
    <property type="entry name" value="DUF3618"/>
</dbReference>
<dbReference type="STRING" id="546871.SAMN04488543_1152"/>
<keyword evidence="1" id="KW-0472">Membrane</keyword>
<dbReference type="OrthoDB" id="3748906at2"/>
<proteinExistence type="predicted"/>
<dbReference type="Pfam" id="PF12277">
    <property type="entry name" value="DUF3618"/>
    <property type="match status" value="1"/>
</dbReference>
<keyword evidence="3" id="KW-1185">Reference proteome</keyword>
<dbReference type="AlphaFoldDB" id="A0A1H1PRX3"/>
<keyword evidence="1" id="KW-1133">Transmembrane helix</keyword>
<evidence type="ECO:0000313" key="3">
    <source>
        <dbReference type="Proteomes" id="UP000199092"/>
    </source>
</evidence>
<protein>
    <recommendedName>
        <fullName evidence="4">DUF3618 domain-containing protein</fullName>
    </recommendedName>
</protein>
<dbReference type="Proteomes" id="UP000199092">
    <property type="component" value="Chromosome I"/>
</dbReference>
<gene>
    <name evidence="2" type="ORF">SAMN04488543_1152</name>
</gene>
<organism evidence="2 3">
    <name type="scientific">Friedmanniella luteola</name>
    <dbReference type="NCBI Taxonomy" id="546871"/>
    <lineage>
        <taxon>Bacteria</taxon>
        <taxon>Bacillati</taxon>
        <taxon>Actinomycetota</taxon>
        <taxon>Actinomycetes</taxon>
        <taxon>Propionibacteriales</taxon>
        <taxon>Nocardioidaceae</taxon>
        <taxon>Friedmanniella</taxon>
    </lineage>
</organism>
<evidence type="ECO:0000313" key="2">
    <source>
        <dbReference type="EMBL" id="SDS13833.1"/>
    </source>
</evidence>
<sequence>MSETTPAGPGPDATPEEIEADIAATRARLAGNVDALADKVDVKARAQDKVEDVKVAAQARAEEGREKLVAGSRQVTDRYQGLPRPAQIAIAVAPVVLMVVLVIRKIRS</sequence>
<reference evidence="2 3" key="1">
    <citation type="submission" date="2016-10" db="EMBL/GenBank/DDBJ databases">
        <authorList>
            <person name="de Groot N.N."/>
        </authorList>
    </citation>
    <scope>NUCLEOTIDE SEQUENCE [LARGE SCALE GENOMIC DNA]</scope>
    <source>
        <strain evidence="2 3">DSM 21741</strain>
    </source>
</reference>
<feature type="transmembrane region" description="Helical" evidence="1">
    <location>
        <begin position="86"/>
        <end position="103"/>
    </location>
</feature>
<evidence type="ECO:0008006" key="4">
    <source>
        <dbReference type="Google" id="ProtNLM"/>
    </source>
</evidence>